<evidence type="ECO:0000256" key="4">
    <source>
        <dbReference type="PROSITE-ProRule" id="PRU00134"/>
    </source>
</evidence>
<evidence type="ECO:0000313" key="8">
    <source>
        <dbReference type="Proteomes" id="UP000077266"/>
    </source>
</evidence>
<protein>
    <recommendedName>
        <fullName evidence="6">MYND-type domain-containing protein</fullName>
    </recommendedName>
</protein>
<dbReference type="STRING" id="1314781.A0A165NUS5"/>
<feature type="region of interest" description="Disordered" evidence="5">
    <location>
        <begin position="1"/>
        <end position="35"/>
    </location>
</feature>
<dbReference type="PROSITE" id="PS50865">
    <property type="entry name" value="ZF_MYND_2"/>
    <property type="match status" value="1"/>
</dbReference>
<dbReference type="AlphaFoldDB" id="A0A165NUS5"/>
<dbReference type="Proteomes" id="UP000077266">
    <property type="component" value="Unassembled WGS sequence"/>
</dbReference>
<evidence type="ECO:0000256" key="2">
    <source>
        <dbReference type="ARBA" id="ARBA00022771"/>
    </source>
</evidence>
<keyword evidence="8" id="KW-1185">Reference proteome</keyword>
<keyword evidence="2 4" id="KW-0863">Zinc-finger</keyword>
<feature type="domain" description="MYND-type" evidence="6">
    <location>
        <begin position="434"/>
        <end position="475"/>
    </location>
</feature>
<evidence type="ECO:0000256" key="1">
    <source>
        <dbReference type="ARBA" id="ARBA00022723"/>
    </source>
</evidence>
<gene>
    <name evidence="7" type="ORF">EXIGLDRAFT_693391</name>
</gene>
<sequence length="518" mass="58448">MVQQDVFDRDVHPAEEAKRLARQASSVPSDMLQKHEDSDDRIVAHMIIALKSMNDPENFDASEKHMLDEERRRSSRTEWVRKYQSKALYNMNTYFYWRLAFITRKALATIPETDMTNFQPYLPDIVSKLLAQTAFKPSLVPTLVDAKLAPYTWIHILTDILPTYGVLTRIAIRDTCTALRSAYYESEAICRRMEDLVFDARFPQKVKVLEYTAKRHGHPFKQLYVQPILRLATDDDLNGAIYYTQQVSAPSSSPPSFSLYSFEDPLQPRNGADASVHGSCILQSHETYRDPMLSQRDGSSDRGGRIAQEIWKVDLWRCTLFGHPSSSQATGSYDFQIFPTLTVSQIRDIVVGRFRSTFQGDDARDGVYSIYWSSNPHLVPVILTEHATGWLPMYALQPIALQAMLGNAAGPSAQITGHGIDLGSILRRGYACVCQDCPQTGALGAKLLRCGRCLDATYCSKECQKSDWKEHKTRCVPAAKGGENGIPQSTSSKRGVVNHLQFTAYICAAEYLLERYGW</sequence>
<organism evidence="7 8">
    <name type="scientific">Exidia glandulosa HHB12029</name>
    <dbReference type="NCBI Taxonomy" id="1314781"/>
    <lineage>
        <taxon>Eukaryota</taxon>
        <taxon>Fungi</taxon>
        <taxon>Dikarya</taxon>
        <taxon>Basidiomycota</taxon>
        <taxon>Agaricomycotina</taxon>
        <taxon>Agaricomycetes</taxon>
        <taxon>Auriculariales</taxon>
        <taxon>Exidiaceae</taxon>
        <taxon>Exidia</taxon>
    </lineage>
</organism>
<keyword evidence="3" id="KW-0862">Zinc</keyword>
<keyword evidence="1" id="KW-0479">Metal-binding</keyword>
<evidence type="ECO:0000313" key="7">
    <source>
        <dbReference type="EMBL" id="KZW01253.1"/>
    </source>
</evidence>
<accession>A0A165NUS5</accession>
<name>A0A165NUS5_EXIGL</name>
<evidence type="ECO:0000256" key="3">
    <source>
        <dbReference type="ARBA" id="ARBA00022833"/>
    </source>
</evidence>
<dbReference type="InterPro" id="IPR002893">
    <property type="entry name" value="Znf_MYND"/>
</dbReference>
<dbReference type="EMBL" id="KV425895">
    <property type="protein sequence ID" value="KZW01253.1"/>
    <property type="molecule type" value="Genomic_DNA"/>
</dbReference>
<dbReference type="SUPFAM" id="SSF144232">
    <property type="entry name" value="HIT/MYND zinc finger-like"/>
    <property type="match status" value="1"/>
</dbReference>
<dbReference type="OrthoDB" id="432970at2759"/>
<evidence type="ECO:0000259" key="6">
    <source>
        <dbReference type="PROSITE" id="PS50865"/>
    </source>
</evidence>
<reference evidence="7 8" key="1">
    <citation type="journal article" date="2016" name="Mol. Biol. Evol.">
        <title>Comparative Genomics of Early-Diverging Mushroom-Forming Fungi Provides Insights into the Origins of Lignocellulose Decay Capabilities.</title>
        <authorList>
            <person name="Nagy L.G."/>
            <person name="Riley R."/>
            <person name="Tritt A."/>
            <person name="Adam C."/>
            <person name="Daum C."/>
            <person name="Floudas D."/>
            <person name="Sun H."/>
            <person name="Yadav J.S."/>
            <person name="Pangilinan J."/>
            <person name="Larsson K.H."/>
            <person name="Matsuura K."/>
            <person name="Barry K."/>
            <person name="Labutti K."/>
            <person name="Kuo R."/>
            <person name="Ohm R.A."/>
            <person name="Bhattacharya S.S."/>
            <person name="Shirouzu T."/>
            <person name="Yoshinaga Y."/>
            <person name="Martin F.M."/>
            <person name="Grigoriev I.V."/>
            <person name="Hibbett D.S."/>
        </authorList>
    </citation>
    <scope>NUCLEOTIDE SEQUENCE [LARGE SCALE GENOMIC DNA]</scope>
    <source>
        <strain evidence="7 8">HHB12029</strain>
    </source>
</reference>
<dbReference type="Pfam" id="PF01753">
    <property type="entry name" value="zf-MYND"/>
    <property type="match status" value="1"/>
</dbReference>
<dbReference type="Gene3D" id="6.10.140.2220">
    <property type="match status" value="1"/>
</dbReference>
<proteinExistence type="predicted"/>
<evidence type="ECO:0000256" key="5">
    <source>
        <dbReference type="SAM" id="MobiDB-lite"/>
    </source>
</evidence>
<dbReference type="InParanoid" id="A0A165NUS5"/>
<feature type="compositionally biased region" description="Basic and acidic residues" evidence="5">
    <location>
        <begin position="1"/>
        <end position="19"/>
    </location>
</feature>
<dbReference type="GO" id="GO:0008270">
    <property type="term" value="F:zinc ion binding"/>
    <property type="evidence" value="ECO:0007669"/>
    <property type="project" value="UniProtKB-KW"/>
</dbReference>